<comment type="caution">
    <text evidence="2">The sequence shown here is derived from an EMBL/GenBank/DDBJ whole genome shotgun (WGS) entry which is preliminary data.</text>
</comment>
<dbReference type="GO" id="GO:0016491">
    <property type="term" value="F:oxidoreductase activity"/>
    <property type="evidence" value="ECO:0007669"/>
    <property type="project" value="UniProtKB-KW"/>
</dbReference>
<proteinExistence type="predicted"/>
<dbReference type="Gene3D" id="3.10.20.440">
    <property type="entry name" value="2Fe-2S iron-sulphur cluster binding domain, sarcosine oxidase, alpha subunit, N-terminal domain"/>
    <property type="match status" value="1"/>
</dbReference>
<sequence>MNESQDTLTLSIDGEPYRVPVGISVAAALSLCGADRCRLSVSRQPRAPFCGMGICQECRVTINGLRRLACQTLCQSGMRIDRSDDE</sequence>
<organism evidence="2 3">
    <name type="scientific">Serratia marcescens</name>
    <dbReference type="NCBI Taxonomy" id="615"/>
    <lineage>
        <taxon>Bacteria</taxon>
        <taxon>Pseudomonadati</taxon>
        <taxon>Pseudomonadota</taxon>
        <taxon>Gammaproteobacteria</taxon>
        <taxon>Enterobacterales</taxon>
        <taxon>Yersiniaceae</taxon>
        <taxon>Serratia</taxon>
    </lineage>
</organism>
<gene>
    <name evidence="2" type="ORF">BHU62_00455</name>
</gene>
<dbReference type="InterPro" id="IPR042204">
    <property type="entry name" value="2Fe-2S-bd_N"/>
</dbReference>
<dbReference type="EMBL" id="MJAO01000001">
    <property type="protein sequence ID" value="OKB68550.1"/>
    <property type="molecule type" value="Genomic_DNA"/>
</dbReference>
<dbReference type="RefSeq" id="WP_073528639.1">
    <property type="nucleotide sequence ID" value="NZ_MJAO01000001.1"/>
</dbReference>
<dbReference type="GO" id="GO:0051536">
    <property type="term" value="F:iron-sulfur cluster binding"/>
    <property type="evidence" value="ECO:0007669"/>
    <property type="project" value="InterPro"/>
</dbReference>
<name>A0A1Q4P5Y7_SERMA</name>
<dbReference type="AlphaFoldDB" id="A0A1Q4P5Y7"/>
<dbReference type="SUPFAM" id="SSF54292">
    <property type="entry name" value="2Fe-2S ferredoxin-like"/>
    <property type="match status" value="1"/>
</dbReference>
<protein>
    <submittedName>
        <fullName evidence="2">(2Fe-2S)-binding protein</fullName>
    </submittedName>
</protein>
<accession>A0A1Q4P5Y7</accession>
<dbReference type="Pfam" id="PF13510">
    <property type="entry name" value="Fer2_4"/>
    <property type="match status" value="1"/>
</dbReference>
<dbReference type="Proteomes" id="UP000185770">
    <property type="component" value="Unassembled WGS sequence"/>
</dbReference>
<evidence type="ECO:0000313" key="3">
    <source>
        <dbReference type="Proteomes" id="UP000185770"/>
    </source>
</evidence>
<dbReference type="InterPro" id="IPR036010">
    <property type="entry name" value="2Fe-2S_ferredoxin-like_sf"/>
</dbReference>
<dbReference type="OrthoDB" id="573392at2"/>
<evidence type="ECO:0000313" key="2">
    <source>
        <dbReference type="EMBL" id="OKB68550.1"/>
    </source>
</evidence>
<evidence type="ECO:0000256" key="1">
    <source>
        <dbReference type="ARBA" id="ARBA00023002"/>
    </source>
</evidence>
<keyword evidence="1" id="KW-0560">Oxidoreductase</keyword>
<reference evidence="2 3" key="1">
    <citation type="submission" date="2016-09" db="EMBL/GenBank/DDBJ databases">
        <title>Serratia marcescens MSU-97 and epiphytic antimycotic-producing bacteria.</title>
        <authorList>
            <person name="Matilla M.A."/>
        </authorList>
    </citation>
    <scope>NUCLEOTIDE SEQUENCE [LARGE SCALE GENOMIC DNA]</scope>
    <source>
        <strain evidence="2 3">MSU-97</strain>
    </source>
</reference>